<feature type="region of interest" description="Disordered" evidence="1">
    <location>
        <begin position="68"/>
        <end position="92"/>
    </location>
</feature>
<dbReference type="AlphaFoldDB" id="A0AAW2D7K2"/>
<keyword evidence="3" id="KW-1185">Reference proteome</keyword>
<dbReference type="EMBL" id="JAZDWU010000003">
    <property type="protein sequence ID" value="KAL0006570.1"/>
    <property type="molecule type" value="Genomic_DNA"/>
</dbReference>
<proteinExistence type="predicted"/>
<evidence type="ECO:0000313" key="3">
    <source>
        <dbReference type="Proteomes" id="UP001459277"/>
    </source>
</evidence>
<accession>A0AAW2D7K2</accession>
<evidence type="ECO:0000256" key="1">
    <source>
        <dbReference type="SAM" id="MobiDB-lite"/>
    </source>
</evidence>
<reference evidence="2 3" key="1">
    <citation type="submission" date="2024-01" db="EMBL/GenBank/DDBJ databases">
        <title>A telomere-to-telomere, gap-free genome of sweet tea (Lithocarpus litseifolius).</title>
        <authorList>
            <person name="Zhou J."/>
        </authorList>
    </citation>
    <scope>NUCLEOTIDE SEQUENCE [LARGE SCALE GENOMIC DNA]</scope>
    <source>
        <strain evidence="2">Zhou-2022a</strain>
        <tissue evidence="2">Leaf</tissue>
    </source>
</reference>
<comment type="caution">
    <text evidence="2">The sequence shown here is derived from an EMBL/GenBank/DDBJ whole genome shotgun (WGS) entry which is preliminary data.</text>
</comment>
<evidence type="ECO:0000313" key="2">
    <source>
        <dbReference type="EMBL" id="KAL0006570.1"/>
    </source>
</evidence>
<dbReference type="Proteomes" id="UP001459277">
    <property type="component" value="Unassembled WGS sequence"/>
</dbReference>
<organism evidence="2 3">
    <name type="scientific">Lithocarpus litseifolius</name>
    <dbReference type="NCBI Taxonomy" id="425828"/>
    <lineage>
        <taxon>Eukaryota</taxon>
        <taxon>Viridiplantae</taxon>
        <taxon>Streptophyta</taxon>
        <taxon>Embryophyta</taxon>
        <taxon>Tracheophyta</taxon>
        <taxon>Spermatophyta</taxon>
        <taxon>Magnoliopsida</taxon>
        <taxon>eudicotyledons</taxon>
        <taxon>Gunneridae</taxon>
        <taxon>Pentapetalae</taxon>
        <taxon>rosids</taxon>
        <taxon>fabids</taxon>
        <taxon>Fagales</taxon>
        <taxon>Fagaceae</taxon>
        <taxon>Lithocarpus</taxon>
    </lineage>
</organism>
<gene>
    <name evidence="2" type="ORF">SO802_008072</name>
</gene>
<protein>
    <submittedName>
        <fullName evidence="2">Uncharacterized protein</fullName>
    </submittedName>
</protein>
<sequence>MYHGYGKILMTQTEDLVKNFDDHTTCPYGAISRTQRPSYDYGETPKMNVGINGVEIKRVKFSLPNSASKEEVVGDEEYEDAKATWDDDEVKDPRGLVQGEQYSPLDIVEPHEKWIVGEH</sequence>
<name>A0AAW2D7K2_9ROSI</name>